<dbReference type="GO" id="GO:0006307">
    <property type="term" value="P:DNA alkylation repair"/>
    <property type="evidence" value="ECO:0007669"/>
    <property type="project" value="InterPro"/>
</dbReference>
<sequence>MYLYLSNKECMIYTNELNNDSCFIGYFKQPLDPEFIEQCYQYCTSLHDYVGGESGWGKEIPRLQKWYQEDNIDFSHKWKSTFDRWKANKYDTSLSSIQTHIQDRLNELGFTQKDKFNSCLINMYRDEYDSIKPHFDSMEIFGSRPFICILSLGDERDILFKRKIYDKKNEKSLKIDKNSTLLDHRFTLTHGSILIMAEDTQKYYMHSIPKCSEKKLTRYSMTFRYFPT</sequence>
<dbReference type="GO" id="GO:0051213">
    <property type="term" value="F:dioxygenase activity"/>
    <property type="evidence" value="ECO:0007669"/>
    <property type="project" value="InterPro"/>
</dbReference>
<dbReference type="PANTHER" id="PTHR31212">
    <property type="entry name" value="ALPHA-KETOGLUTARATE-DEPENDENT DIOXYGENASE ALKB HOMOLOG 3"/>
    <property type="match status" value="1"/>
</dbReference>
<feature type="domain" description="Fe2OG dioxygenase" evidence="1">
    <location>
        <begin position="115"/>
        <end position="227"/>
    </location>
</feature>
<evidence type="ECO:0000259" key="1">
    <source>
        <dbReference type="PROSITE" id="PS51471"/>
    </source>
</evidence>
<dbReference type="PROSITE" id="PS51471">
    <property type="entry name" value="FE2OG_OXY"/>
    <property type="match status" value="1"/>
</dbReference>
<proteinExistence type="predicted"/>
<dbReference type="EMBL" id="MN448297">
    <property type="protein sequence ID" value="QFG75042.1"/>
    <property type="molecule type" value="Genomic_DNA"/>
</dbReference>
<name>A0A5J6VLL7_9VIRU</name>
<dbReference type="InterPro" id="IPR027450">
    <property type="entry name" value="AlkB-like"/>
</dbReference>
<dbReference type="InterPro" id="IPR032854">
    <property type="entry name" value="ALKBH3"/>
</dbReference>
<dbReference type="InterPro" id="IPR037151">
    <property type="entry name" value="AlkB-like_sf"/>
</dbReference>
<dbReference type="InterPro" id="IPR005123">
    <property type="entry name" value="Oxoglu/Fe-dep_dioxygenase_dom"/>
</dbReference>
<organism evidence="2">
    <name type="scientific">Megaviridae environmental sample</name>
    <dbReference type="NCBI Taxonomy" id="1737588"/>
    <lineage>
        <taxon>Viruses</taxon>
        <taxon>Varidnaviria</taxon>
        <taxon>Bamfordvirae</taxon>
        <taxon>Nucleocytoviricota</taxon>
        <taxon>Megaviricetes</taxon>
        <taxon>Imitervirales</taxon>
        <taxon>Mimiviridae</taxon>
        <taxon>environmental samples</taxon>
    </lineage>
</organism>
<dbReference type="PANTHER" id="PTHR31212:SF4">
    <property type="entry name" value="ALPHA-KETOGLUTARATE-DEPENDENT DIOXYGENASE ALKB HOMOLOG 3"/>
    <property type="match status" value="1"/>
</dbReference>
<dbReference type="SUPFAM" id="SSF51197">
    <property type="entry name" value="Clavaminate synthase-like"/>
    <property type="match status" value="1"/>
</dbReference>
<reference evidence="2" key="1">
    <citation type="journal article" date="2019" name="Philos. Trans. R. Soc. Lond., B, Biol. Sci.">
        <title>Targeted metagenomic recovery of four divergent viruses reveals shared and distinctive characteristics of giant viruses of marine eukaryotes.</title>
        <authorList>
            <person name="Needham D.M."/>
            <person name="Poirier C."/>
            <person name="Hehenberger E."/>
            <person name="Jimenez V."/>
            <person name="Swalwell J.E."/>
            <person name="Santoro A.E."/>
            <person name="Worden A.Z."/>
        </authorList>
    </citation>
    <scope>NUCLEOTIDE SEQUENCE</scope>
    <source>
        <strain evidence="2">OPacV-421</strain>
    </source>
</reference>
<dbReference type="Gene3D" id="2.60.120.590">
    <property type="entry name" value="Alpha-ketoglutarate-dependent dioxygenase AlkB-like"/>
    <property type="match status" value="1"/>
</dbReference>
<protein>
    <submittedName>
        <fullName evidence="2">2OG-Fe(II) oxygenase superfamily protein</fullName>
    </submittedName>
</protein>
<evidence type="ECO:0000313" key="2">
    <source>
        <dbReference type="EMBL" id="QFG75042.1"/>
    </source>
</evidence>
<dbReference type="Pfam" id="PF13532">
    <property type="entry name" value="2OG-FeII_Oxy_2"/>
    <property type="match status" value="1"/>
</dbReference>
<accession>A0A5J6VLL7</accession>